<reference evidence="6" key="1">
    <citation type="submission" date="2016-10" db="EMBL/GenBank/DDBJ databases">
        <authorList>
            <person name="Varghese N."/>
            <person name="Submissions S."/>
        </authorList>
    </citation>
    <scope>NUCLEOTIDE SEQUENCE [LARGE SCALE GENOMIC DNA]</scope>
    <source>
        <strain evidence="6">CGMCC 1.7062</strain>
    </source>
</reference>
<comment type="cofactor">
    <cofactor evidence="1">
        <name>pyridoxal 5'-phosphate</name>
        <dbReference type="ChEBI" id="CHEBI:597326"/>
    </cofactor>
</comment>
<dbReference type="InterPro" id="IPR015424">
    <property type="entry name" value="PyrdxlP-dep_Trfase"/>
</dbReference>
<organism evidence="5 6">
    <name type="scientific">Vibrio hangzhouensis</name>
    <dbReference type="NCBI Taxonomy" id="462991"/>
    <lineage>
        <taxon>Bacteria</taxon>
        <taxon>Pseudomonadati</taxon>
        <taxon>Pseudomonadota</taxon>
        <taxon>Gammaproteobacteria</taxon>
        <taxon>Vibrionales</taxon>
        <taxon>Vibrionaceae</taxon>
        <taxon>Vibrio</taxon>
    </lineage>
</organism>
<evidence type="ECO:0000256" key="1">
    <source>
        <dbReference type="ARBA" id="ARBA00001933"/>
    </source>
</evidence>
<gene>
    <name evidence="5" type="ORF">SAMN04488244_13235</name>
</gene>
<protein>
    <submittedName>
        <fullName evidence="5">CAI-1 autoinducer synthase</fullName>
    </submittedName>
</protein>
<proteinExistence type="predicted"/>
<dbReference type="GO" id="GO:0009102">
    <property type="term" value="P:biotin biosynthetic process"/>
    <property type="evidence" value="ECO:0007669"/>
    <property type="project" value="TreeGrafter"/>
</dbReference>
<evidence type="ECO:0000313" key="6">
    <source>
        <dbReference type="Proteomes" id="UP000236721"/>
    </source>
</evidence>
<evidence type="ECO:0000259" key="4">
    <source>
        <dbReference type="Pfam" id="PF00155"/>
    </source>
</evidence>
<dbReference type="GO" id="GO:0008710">
    <property type="term" value="F:8-amino-7-oxononanoate synthase activity"/>
    <property type="evidence" value="ECO:0007669"/>
    <property type="project" value="TreeGrafter"/>
</dbReference>
<dbReference type="SUPFAM" id="SSF53383">
    <property type="entry name" value="PLP-dependent transferases"/>
    <property type="match status" value="1"/>
</dbReference>
<feature type="domain" description="Aminotransferase class I/classII large" evidence="4">
    <location>
        <begin position="48"/>
        <end position="378"/>
    </location>
</feature>
<dbReference type="InterPro" id="IPR015422">
    <property type="entry name" value="PyrdxlP-dep_Trfase_small"/>
</dbReference>
<dbReference type="Gene3D" id="3.90.1150.10">
    <property type="entry name" value="Aspartate Aminotransferase, domain 1"/>
    <property type="match status" value="1"/>
</dbReference>
<dbReference type="RefSeq" id="WP_103882258.1">
    <property type="nucleotide sequence ID" value="NZ_FNVG01000032.1"/>
</dbReference>
<dbReference type="PANTHER" id="PTHR13693:SF100">
    <property type="entry name" value="8-AMINO-7-OXONONANOATE SYNTHASE"/>
    <property type="match status" value="1"/>
</dbReference>
<dbReference type="OrthoDB" id="9807157at2"/>
<dbReference type="PANTHER" id="PTHR13693">
    <property type="entry name" value="CLASS II AMINOTRANSFERASE/8-AMINO-7-OXONONANOATE SYNTHASE"/>
    <property type="match status" value="1"/>
</dbReference>
<dbReference type="InterPro" id="IPR050087">
    <property type="entry name" value="AON_synthase_class-II"/>
</dbReference>
<keyword evidence="3" id="KW-0663">Pyridoxal phosphate</keyword>
<evidence type="ECO:0000256" key="2">
    <source>
        <dbReference type="ARBA" id="ARBA00022679"/>
    </source>
</evidence>
<evidence type="ECO:0000313" key="5">
    <source>
        <dbReference type="EMBL" id="SEG68853.1"/>
    </source>
</evidence>
<dbReference type="AlphaFoldDB" id="A0A1H6C7H0"/>
<accession>A0A1H6C7H0</accession>
<dbReference type="Proteomes" id="UP000236721">
    <property type="component" value="Unassembled WGS sequence"/>
</dbReference>
<dbReference type="Pfam" id="PF00155">
    <property type="entry name" value="Aminotran_1_2"/>
    <property type="match status" value="1"/>
</dbReference>
<dbReference type="EMBL" id="FNVG01000032">
    <property type="protein sequence ID" value="SEG68853.1"/>
    <property type="molecule type" value="Genomic_DNA"/>
</dbReference>
<dbReference type="Gene3D" id="3.40.640.10">
    <property type="entry name" value="Type I PLP-dependent aspartate aminotransferase-like (Major domain)"/>
    <property type="match status" value="1"/>
</dbReference>
<dbReference type="InterPro" id="IPR015421">
    <property type="entry name" value="PyrdxlP-dep_Trfase_major"/>
</dbReference>
<keyword evidence="6" id="KW-1185">Reference proteome</keyword>
<keyword evidence="2" id="KW-0808">Transferase</keyword>
<dbReference type="NCBIfam" id="NF005526">
    <property type="entry name" value="PRK07179.1"/>
    <property type="match status" value="1"/>
</dbReference>
<dbReference type="GO" id="GO:0030170">
    <property type="term" value="F:pyridoxal phosphate binding"/>
    <property type="evidence" value="ECO:0007669"/>
    <property type="project" value="InterPro"/>
</dbReference>
<evidence type="ECO:0000256" key="3">
    <source>
        <dbReference type="ARBA" id="ARBA00022898"/>
    </source>
</evidence>
<dbReference type="InterPro" id="IPR004839">
    <property type="entry name" value="Aminotransferase_I/II_large"/>
</dbReference>
<sequence>MHLTQIKKALPEFITQKHDYFIADRISSNSDKKPAICGQRPQLGDVVMQTNDYLSLNSNEEIKEAHIQGIRDNEESLLMSGVYLLGAEKETDFETKLANLTGFDSCVVTQSGWTANVNLLQTICDKDTNVYVDFFAHASLWEGARIAGAKVHMFMHNNMRHLKRQLEKNGSGIILVDSVYSTIGTIAPLVDLVSLAYEYDCALVVDESHSLGTHGPNGAGIVAELGLTEHVDFITASLAKTFAYRAGAILANEKTNYCVPMVAFPAIFSSTVLPYELKRLSKTFDVIVRSDERRKALSRNAEYLNKKLREIGYDIQSESQIIGIDTGDVENTIKARNFFENNGIFGSVFCPPATPNGRHLLRLSINSDHTIEELARVVNVCQKAWDNPEITFR</sequence>
<name>A0A1H6C7H0_9VIBR</name>